<dbReference type="Proteomes" id="UP000298284">
    <property type="component" value="Unassembled WGS sequence"/>
</dbReference>
<evidence type="ECO:0008006" key="4">
    <source>
        <dbReference type="Google" id="ProtNLM"/>
    </source>
</evidence>
<evidence type="ECO:0000313" key="3">
    <source>
        <dbReference type="Proteomes" id="UP000298284"/>
    </source>
</evidence>
<feature type="chain" id="PRO_5021326507" description="Lipoprotein" evidence="1">
    <location>
        <begin position="26"/>
        <end position="182"/>
    </location>
</feature>
<keyword evidence="3" id="KW-1185">Reference proteome</keyword>
<proteinExistence type="predicted"/>
<gene>
    <name evidence="2" type="ORF">EU557_00905</name>
</gene>
<reference evidence="2 3" key="1">
    <citation type="submission" date="2019-04" db="EMBL/GenBank/DDBJ databases">
        <authorList>
            <person name="Feng G."/>
            <person name="Zhang J."/>
            <person name="Zhu H."/>
        </authorList>
    </citation>
    <scope>NUCLEOTIDE SEQUENCE [LARGE SCALE GENOMIC DNA]</scope>
    <source>
        <strain evidence="2 3">JCM 19491</strain>
    </source>
</reference>
<name>A0A4Z0MSE6_9BACT</name>
<protein>
    <recommendedName>
        <fullName evidence="4">Lipoprotein</fullName>
    </recommendedName>
</protein>
<evidence type="ECO:0000313" key="2">
    <source>
        <dbReference type="EMBL" id="TGD82379.1"/>
    </source>
</evidence>
<accession>A0A4Z0MSE6</accession>
<dbReference type="OrthoDB" id="980982at2"/>
<keyword evidence="1" id="KW-0732">Signal</keyword>
<dbReference type="RefSeq" id="WP_135528543.1">
    <property type="nucleotide sequence ID" value="NZ_SRKZ01000001.1"/>
</dbReference>
<sequence length="182" mass="20441">MAISRTLCFGTLLLAGAGITSCLSAPDYPDTPEIGFKNIQQRRVDTLTGVFDRVIVTVSFKDGDGDLGLNNEDIDPPFNELDPITKQPNRYYNNYFFQPQLRSSTGQFEDYNLAFSYNGRYPRLSPSDQGGRKEPLKGDLNFKVDFFQGTFPAKSVVRFKVKIADRALHESNEVITDPITLN</sequence>
<dbReference type="AlphaFoldDB" id="A0A4Z0MSE6"/>
<evidence type="ECO:0000256" key="1">
    <source>
        <dbReference type="SAM" id="SignalP"/>
    </source>
</evidence>
<feature type="signal peptide" evidence="1">
    <location>
        <begin position="1"/>
        <end position="25"/>
    </location>
</feature>
<dbReference type="PROSITE" id="PS51257">
    <property type="entry name" value="PROKAR_LIPOPROTEIN"/>
    <property type="match status" value="1"/>
</dbReference>
<comment type="caution">
    <text evidence="2">The sequence shown here is derived from an EMBL/GenBank/DDBJ whole genome shotgun (WGS) entry which is preliminary data.</text>
</comment>
<organism evidence="2 3">
    <name type="scientific">Hymenobacter wooponensis</name>
    <dbReference type="NCBI Taxonomy" id="1525360"/>
    <lineage>
        <taxon>Bacteria</taxon>
        <taxon>Pseudomonadati</taxon>
        <taxon>Bacteroidota</taxon>
        <taxon>Cytophagia</taxon>
        <taxon>Cytophagales</taxon>
        <taxon>Hymenobacteraceae</taxon>
        <taxon>Hymenobacter</taxon>
    </lineage>
</organism>
<dbReference type="EMBL" id="SRKZ01000001">
    <property type="protein sequence ID" value="TGD82379.1"/>
    <property type="molecule type" value="Genomic_DNA"/>
</dbReference>